<dbReference type="AlphaFoldDB" id="A0A8H3WYA6"/>
<dbReference type="EMBL" id="WTPW01003050">
    <property type="protein sequence ID" value="KAF0356166.1"/>
    <property type="molecule type" value="Genomic_DNA"/>
</dbReference>
<proteinExistence type="predicted"/>
<accession>A0A8H3WYA6</accession>
<comment type="caution">
    <text evidence="1">The sequence shown here is derived from an EMBL/GenBank/DDBJ whole genome shotgun (WGS) entry which is preliminary data.</text>
</comment>
<name>A0A8H3WYA6_GIGMA</name>
<sequence>MVSLVNYDEVCGMNEEFKYLPKPDKEVTREIERCDEVRKNGGVVMRKVPLPVVTQIKPLDNHVEGVKDQLVRFGFENNINEGEDTSVEYVNVKNDEKSIDCLSNTRAHAVMEEMPEK</sequence>
<keyword evidence="2" id="KW-1185">Reference proteome</keyword>
<evidence type="ECO:0000313" key="2">
    <source>
        <dbReference type="Proteomes" id="UP000439903"/>
    </source>
</evidence>
<organism evidence="1 2">
    <name type="scientific">Gigaspora margarita</name>
    <dbReference type="NCBI Taxonomy" id="4874"/>
    <lineage>
        <taxon>Eukaryota</taxon>
        <taxon>Fungi</taxon>
        <taxon>Fungi incertae sedis</taxon>
        <taxon>Mucoromycota</taxon>
        <taxon>Glomeromycotina</taxon>
        <taxon>Glomeromycetes</taxon>
        <taxon>Diversisporales</taxon>
        <taxon>Gigasporaceae</taxon>
        <taxon>Gigaspora</taxon>
    </lineage>
</organism>
<reference evidence="1 2" key="1">
    <citation type="journal article" date="2019" name="Environ. Microbiol.">
        <title>At the nexus of three kingdoms: the genome of the mycorrhizal fungus Gigaspora margarita provides insights into plant, endobacterial and fungal interactions.</title>
        <authorList>
            <person name="Venice F."/>
            <person name="Ghignone S."/>
            <person name="Salvioli di Fossalunga A."/>
            <person name="Amselem J."/>
            <person name="Novero M."/>
            <person name="Xianan X."/>
            <person name="Sedzielewska Toro K."/>
            <person name="Morin E."/>
            <person name="Lipzen A."/>
            <person name="Grigoriev I.V."/>
            <person name="Henrissat B."/>
            <person name="Martin F.M."/>
            <person name="Bonfante P."/>
        </authorList>
    </citation>
    <scope>NUCLEOTIDE SEQUENCE [LARGE SCALE GENOMIC DNA]</scope>
    <source>
        <strain evidence="1 2">BEG34</strain>
    </source>
</reference>
<dbReference type="Proteomes" id="UP000439903">
    <property type="component" value="Unassembled WGS sequence"/>
</dbReference>
<dbReference type="OrthoDB" id="10306064at2759"/>
<protein>
    <submittedName>
        <fullName evidence="1">Uncharacterized protein</fullName>
    </submittedName>
</protein>
<gene>
    <name evidence="1" type="ORF">F8M41_014822</name>
</gene>
<evidence type="ECO:0000313" key="1">
    <source>
        <dbReference type="EMBL" id="KAF0356166.1"/>
    </source>
</evidence>